<dbReference type="EMBL" id="SSMQ01000008">
    <property type="protein sequence ID" value="TKD09981.1"/>
    <property type="molecule type" value="Genomic_DNA"/>
</dbReference>
<feature type="compositionally biased region" description="Basic and acidic residues" evidence="6">
    <location>
        <begin position="132"/>
        <end position="154"/>
    </location>
</feature>
<protein>
    <submittedName>
        <fullName evidence="8">ATP synthase subunit I</fullName>
    </submittedName>
</protein>
<organism evidence="8 9">
    <name type="scientific">Polyangium fumosum</name>
    <dbReference type="NCBI Taxonomy" id="889272"/>
    <lineage>
        <taxon>Bacteria</taxon>
        <taxon>Pseudomonadati</taxon>
        <taxon>Myxococcota</taxon>
        <taxon>Polyangia</taxon>
        <taxon>Polyangiales</taxon>
        <taxon>Polyangiaceae</taxon>
        <taxon>Polyangium</taxon>
    </lineage>
</organism>
<dbReference type="OrthoDB" id="5519816at2"/>
<evidence type="ECO:0000256" key="3">
    <source>
        <dbReference type="ARBA" id="ARBA00022692"/>
    </source>
</evidence>
<keyword evidence="4 7" id="KW-1133">Transmembrane helix</keyword>
<dbReference type="InterPro" id="IPR005598">
    <property type="entry name" value="ATP_synth_I"/>
</dbReference>
<dbReference type="RefSeq" id="WP_136928780.1">
    <property type="nucleotide sequence ID" value="NZ_SSMQ01000008.1"/>
</dbReference>
<name>A0A4U1JFE4_9BACT</name>
<proteinExistence type="predicted"/>
<feature type="transmembrane region" description="Helical" evidence="7">
    <location>
        <begin position="73"/>
        <end position="94"/>
    </location>
</feature>
<evidence type="ECO:0000313" key="9">
    <source>
        <dbReference type="Proteomes" id="UP000309215"/>
    </source>
</evidence>
<dbReference type="Proteomes" id="UP000309215">
    <property type="component" value="Unassembled WGS sequence"/>
</dbReference>
<evidence type="ECO:0000256" key="5">
    <source>
        <dbReference type="ARBA" id="ARBA00023136"/>
    </source>
</evidence>
<evidence type="ECO:0000313" key="8">
    <source>
        <dbReference type="EMBL" id="TKD09981.1"/>
    </source>
</evidence>
<evidence type="ECO:0000256" key="4">
    <source>
        <dbReference type="ARBA" id="ARBA00022989"/>
    </source>
</evidence>
<sequence length="162" mass="16628">MSETEKPSKLDAPMRGALVGVIGSAVVLTIGSFALGGPRFGIGVAIGGALAPLNLWVFAQVGEAFLSRRGNTAPWAVIATLKLALLLGGVWLILRSGIASGLSLIVGYGALPIGITVGTLFGPKPPDDFADGDPKRRSFGDAPRKDVLKARPADEGDPSNEP</sequence>
<reference evidence="8 9" key="1">
    <citation type="submission" date="2019-04" db="EMBL/GenBank/DDBJ databases">
        <authorList>
            <person name="Li Y."/>
            <person name="Wang J."/>
        </authorList>
    </citation>
    <scope>NUCLEOTIDE SEQUENCE [LARGE SCALE GENOMIC DNA]</scope>
    <source>
        <strain evidence="8 9">DSM 14668</strain>
    </source>
</reference>
<evidence type="ECO:0000256" key="6">
    <source>
        <dbReference type="SAM" id="MobiDB-lite"/>
    </source>
</evidence>
<feature type="transmembrane region" description="Helical" evidence="7">
    <location>
        <begin position="12"/>
        <end position="34"/>
    </location>
</feature>
<dbReference type="Pfam" id="PF03899">
    <property type="entry name" value="ATP-synt_I"/>
    <property type="match status" value="1"/>
</dbReference>
<comment type="caution">
    <text evidence="8">The sequence shown here is derived from an EMBL/GenBank/DDBJ whole genome shotgun (WGS) entry which is preliminary data.</text>
</comment>
<feature type="region of interest" description="Disordered" evidence="6">
    <location>
        <begin position="126"/>
        <end position="162"/>
    </location>
</feature>
<comment type="subcellular location">
    <subcellularLocation>
        <location evidence="1">Cell membrane</location>
        <topology evidence="1">Multi-pass membrane protein</topology>
    </subcellularLocation>
</comment>
<accession>A0A4U1JFE4</accession>
<evidence type="ECO:0000256" key="7">
    <source>
        <dbReference type="SAM" id="Phobius"/>
    </source>
</evidence>
<gene>
    <name evidence="8" type="ORF">E8A74_10260</name>
</gene>
<evidence type="ECO:0000256" key="2">
    <source>
        <dbReference type="ARBA" id="ARBA00022475"/>
    </source>
</evidence>
<feature type="transmembrane region" description="Helical" evidence="7">
    <location>
        <begin position="100"/>
        <end position="121"/>
    </location>
</feature>
<keyword evidence="5 7" id="KW-0472">Membrane</keyword>
<keyword evidence="9" id="KW-1185">Reference proteome</keyword>
<dbReference type="AlphaFoldDB" id="A0A4U1JFE4"/>
<feature type="transmembrane region" description="Helical" evidence="7">
    <location>
        <begin position="40"/>
        <end position="61"/>
    </location>
</feature>
<keyword evidence="3 7" id="KW-0812">Transmembrane</keyword>
<evidence type="ECO:0000256" key="1">
    <source>
        <dbReference type="ARBA" id="ARBA00004651"/>
    </source>
</evidence>
<dbReference type="GO" id="GO:0005886">
    <property type="term" value="C:plasma membrane"/>
    <property type="evidence" value="ECO:0007669"/>
    <property type="project" value="UniProtKB-SubCell"/>
</dbReference>
<keyword evidence="2" id="KW-1003">Cell membrane</keyword>